<evidence type="ECO:0000259" key="1">
    <source>
        <dbReference type="PROSITE" id="PS51819"/>
    </source>
</evidence>
<dbReference type="AlphaFoldDB" id="A0A8J3IYV2"/>
<feature type="domain" description="VOC" evidence="1">
    <location>
        <begin position="3"/>
        <end position="113"/>
    </location>
</feature>
<sequence>MMKLNHVNLTVTDVPAAVNFLEKYFGLRNPGGGNKGFSALFDDDGLVLTLMKAGEVAYPKTFHIGFGQESDERVNEIYRRLKEDGFDVKPPQRSHAWTFYVQAPGGFTVEIMS</sequence>
<dbReference type="InterPro" id="IPR004360">
    <property type="entry name" value="Glyas_Fos-R_dOase_dom"/>
</dbReference>
<dbReference type="CDD" id="cd06587">
    <property type="entry name" value="VOC"/>
    <property type="match status" value="1"/>
</dbReference>
<dbReference type="InterPro" id="IPR037523">
    <property type="entry name" value="VOC_core"/>
</dbReference>
<dbReference type="EMBL" id="BNJK01000002">
    <property type="protein sequence ID" value="GHO97746.1"/>
    <property type="molecule type" value="Genomic_DNA"/>
</dbReference>
<organism evidence="2 3">
    <name type="scientific">Reticulibacter mediterranei</name>
    <dbReference type="NCBI Taxonomy" id="2778369"/>
    <lineage>
        <taxon>Bacteria</taxon>
        <taxon>Bacillati</taxon>
        <taxon>Chloroflexota</taxon>
        <taxon>Ktedonobacteria</taxon>
        <taxon>Ktedonobacterales</taxon>
        <taxon>Reticulibacteraceae</taxon>
        <taxon>Reticulibacter</taxon>
    </lineage>
</organism>
<dbReference type="Pfam" id="PF00903">
    <property type="entry name" value="Glyoxalase"/>
    <property type="match status" value="1"/>
</dbReference>
<dbReference type="PROSITE" id="PS51819">
    <property type="entry name" value="VOC"/>
    <property type="match status" value="1"/>
</dbReference>
<dbReference type="PANTHER" id="PTHR36113:SF3">
    <property type="entry name" value="SLL5075 PROTEIN"/>
    <property type="match status" value="1"/>
</dbReference>
<keyword evidence="3" id="KW-1185">Reference proteome</keyword>
<accession>A0A8J3IYV2</accession>
<dbReference type="InterPro" id="IPR029068">
    <property type="entry name" value="Glyas_Bleomycin-R_OHBP_Dase"/>
</dbReference>
<name>A0A8J3IYV2_9CHLR</name>
<dbReference type="PANTHER" id="PTHR36113">
    <property type="entry name" value="LYASE, PUTATIVE-RELATED-RELATED"/>
    <property type="match status" value="1"/>
</dbReference>
<protein>
    <submittedName>
        <fullName evidence="2">Glyoxalase</fullName>
    </submittedName>
</protein>
<dbReference type="Gene3D" id="3.10.180.10">
    <property type="entry name" value="2,3-Dihydroxybiphenyl 1,2-Dioxygenase, domain 1"/>
    <property type="match status" value="1"/>
</dbReference>
<dbReference type="SUPFAM" id="SSF54593">
    <property type="entry name" value="Glyoxalase/Bleomycin resistance protein/Dihydroxybiphenyl dioxygenase"/>
    <property type="match status" value="1"/>
</dbReference>
<gene>
    <name evidence="2" type="ORF">KSF_077940</name>
</gene>
<reference evidence="2" key="1">
    <citation type="submission" date="2020-10" db="EMBL/GenBank/DDBJ databases">
        <title>Taxonomic study of unclassified bacteria belonging to the class Ktedonobacteria.</title>
        <authorList>
            <person name="Yabe S."/>
            <person name="Wang C.M."/>
            <person name="Zheng Y."/>
            <person name="Sakai Y."/>
            <person name="Cavaletti L."/>
            <person name="Monciardini P."/>
            <person name="Donadio S."/>
        </authorList>
    </citation>
    <scope>NUCLEOTIDE SEQUENCE</scope>
    <source>
        <strain evidence="2">ID150040</strain>
    </source>
</reference>
<evidence type="ECO:0000313" key="2">
    <source>
        <dbReference type="EMBL" id="GHO97746.1"/>
    </source>
</evidence>
<comment type="caution">
    <text evidence="2">The sequence shown here is derived from an EMBL/GenBank/DDBJ whole genome shotgun (WGS) entry which is preliminary data.</text>
</comment>
<dbReference type="InterPro" id="IPR051332">
    <property type="entry name" value="Fosfomycin_Res_Enzymes"/>
</dbReference>
<evidence type="ECO:0000313" key="3">
    <source>
        <dbReference type="Proteomes" id="UP000597444"/>
    </source>
</evidence>
<proteinExistence type="predicted"/>
<dbReference type="Proteomes" id="UP000597444">
    <property type="component" value="Unassembled WGS sequence"/>
</dbReference>